<dbReference type="Gene3D" id="3.40.640.10">
    <property type="entry name" value="Type I PLP-dependent aspartate aminotransferase-like (Major domain)"/>
    <property type="match status" value="1"/>
</dbReference>
<dbReference type="Gene3D" id="3.90.1150.10">
    <property type="entry name" value="Aspartate Aminotransferase, domain 1"/>
    <property type="match status" value="1"/>
</dbReference>
<accession>A0ABP3CRJ6</accession>
<dbReference type="Pfam" id="PF01041">
    <property type="entry name" value="DegT_DnrJ_EryC1"/>
    <property type="match status" value="1"/>
</dbReference>
<dbReference type="InterPro" id="IPR015422">
    <property type="entry name" value="PyrdxlP-dep_Trfase_small"/>
</dbReference>
<comment type="similarity">
    <text evidence="2 3">Belongs to the DegT/DnrJ/EryC1 family.</text>
</comment>
<dbReference type="InterPro" id="IPR015424">
    <property type="entry name" value="PyrdxlP-dep_Trfase"/>
</dbReference>
<dbReference type="RefSeq" id="WP_286305405.1">
    <property type="nucleotide sequence ID" value="NZ_AP027741.1"/>
</dbReference>
<comment type="caution">
    <text evidence="4">The sequence shown here is derived from an EMBL/GenBank/DDBJ whole genome shotgun (WGS) entry which is preliminary data.</text>
</comment>
<keyword evidence="4" id="KW-0808">Transferase</keyword>
<dbReference type="PIRSF" id="PIRSF000390">
    <property type="entry name" value="PLP_StrS"/>
    <property type="match status" value="1"/>
</dbReference>
<proteinExistence type="inferred from homology"/>
<evidence type="ECO:0000256" key="1">
    <source>
        <dbReference type="ARBA" id="ARBA00022898"/>
    </source>
</evidence>
<reference evidence="5" key="1">
    <citation type="journal article" date="2019" name="Int. J. Syst. Evol. Microbiol.">
        <title>The Global Catalogue of Microorganisms (GCM) 10K type strain sequencing project: providing services to taxonomists for standard genome sequencing and annotation.</title>
        <authorList>
            <consortium name="The Broad Institute Genomics Platform"/>
            <consortium name="The Broad Institute Genome Sequencing Center for Infectious Disease"/>
            <person name="Wu L."/>
            <person name="Ma J."/>
        </authorList>
    </citation>
    <scope>NUCLEOTIDE SEQUENCE [LARGE SCALE GENOMIC DNA]</scope>
    <source>
        <strain evidence="5">JCM 6886</strain>
    </source>
</reference>
<dbReference type="SUPFAM" id="SSF53383">
    <property type="entry name" value="PLP-dependent transferases"/>
    <property type="match status" value="1"/>
</dbReference>
<organism evidence="4 5">
    <name type="scientific">Methylophaga marina</name>
    <dbReference type="NCBI Taxonomy" id="45495"/>
    <lineage>
        <taxon>Bacteria</taxon>
        <taxon>Pseudomonadati</taxon>
        <taxon>Pseudomonadota</taxon>
        <taxon>Gammaproteobacteria</taxon>
        <taxon>Thiotrichales</taxon>
        <taxon>Piscirickettsiaceae</taxon>
        <taxon>Methylophaga</taxon>
    </lineage>
</organism>
<keyword evidence="4" id="KW-0032">Aminotransferase</keyword>
<dbReference type="GO" id="GO:0008483">
    <property type="term" value="F:transaminase activity"/>
    <property type="evidence" value="ECO:0007669"/>
    <property type="project" value="UniProtKB-KW"/>
</dbReference>
<evidence type="ECO:0000256" key="3">
    <source>
        <dbReference type="RuleBase" id="RU004508"/>
    </source>
</evidence>
<evidence type="ECO:0000313" key="4">
    <source>
        <dbReference type="EMBL" id="GAA0213618.1"/>
    </source>
</evidence>
<sequence length="360" mass="41128">MIEYENLRKVNEKLFGDYKESFQNFLDSGWYILGENVSLFEDAFADYCRSEYCVGLASGLDALILAIDAFNFPEGSEIIVPSNTYIATILSIVRNGFKPVLVEPDINTYNIDPAKIEENITDKTRAILVVHLYGKACDMDSISALSTKYDLKIIEDCAQAHGATYKAQKVGSFGVGCFSFYPTKNLGALGDAGAITCSDKDYQERIQALRNYGSQKKYYNDIIGYNSRLDEIQAAFLSIKLNVLDDINNHKRSLAKLYLEHLNDKFIKPVVDEDYFDVYHIFNVRTDRRDELKEYLLKNNIKTEVHYPVPPIKQKAMKNVLHGNYPISDKIHQTTLSLPISYFHSEDDVYQVIDIMNKWC</sequence>
<gene>
    <name evidence="4" type="ORF">GCM10008964_01350</name>
</gene>
<name>A0ABP3CRJ6_9GAMM</name>
<dbReference type="EMBL" id="BAAADG010000001">
    <property type="protein sequence ID" value="GAA0213618.1"/>
    <property type="molecule type" value="Genomic_DNA"/>
</dbReference>
<keyword evidence="1 3" id="KW-0663">Pyridoxal phosphate</keyword>
<dbReference type="PANTHER" id="PTHR30244:SF36">
    <property type="entry name" value="3-OXO-GLUCOSE-6-PHOSPHATE:GLUTAMATE AMINOTRANSFERASE"/>
    <property type="match status" value="1"/>
</dbReference>
<dbReference type="PANTHER" id="PTHR30244">
    <property type="entry name" value="TRANSAMINASE"/>
    <property type="match status" value="1"/>
</dbReference>
<dbReference type="InterPro" id="IPR015421">
    <property type="entry name" value="PyrdxlP-dep_Trfase_major"/>
</dbReference>
<keyword evidence="5" id="KW-1185">Reference proteome</keyword>
<dbReference type="Proteomes" id="UP001501476">
    <property type="component" value="Unassembled WGS sequence"/>
</dbReference>
<evidence type="ECO:0000256" key="2">
    <source>
        <dbReference type="ARBA" id="ARBA00037999"/>
    </source>
</evidence>
<dbReference type="InterPro" id="IPR000653">
    <property type="entry name" value="DegT/StrS_aminotransferase"/>
</dbReference>
<dbReference type="CDD" id="cd00616">
    <property type="entry name" value="AHBA_syn"/>
    <property type="match status" value="1"/>
</dbReference>
<protein>
    <submittedName>
        <fullName evidence="4">DegT/DnrJ/EryC1/StrS family aminotransferase</fullName>
    </submittedName>
</protein>
<evidence type="ECO:0000313" key="5">
    <source>
        <dbReference type="Proteomes" id="UP001501476"/>
    </source>
</evidence>